<evidence type="ECO:0000313" key="3">
    <source>
        <dbReference type="Proteomes" id="UP000194236"/>
    </source>
</evidence>
<keyword evidence="3" id="KW-1185">Reference proteome</keyword>
<organism evidence="2 3">
    <name type="scientific">Euroglyphus maynei</name>
    <name type="common">Mayne's house dust mite</name>
    <dbReference type="NCBI Taxonomy" id="6958"/>
    <lineage>
        <taxon>Eukaryota</taxon>
        <taxon>Metazoa</taxon>
        <taxon>Ecdysozoa</taxon>
        <taxon>Arthropoda</taxon>
        <taxon>Chelicerata</taxon>
        <taxon>Arachnida</taxon>
        <taxon>Acari</taxon>
        <taxon>Acariformes</taxon>
        <taxon>Sarcoptiformes</taxon>
        <taxon>Astigmata</taxon>
        <taxon>Psoroptidia</taxon>
        <taxon>Analgoidea</taxon>
        <taxon>Pyroglyphidae</taxon>
        <taxon>Pyroglyphinae</taxon>
        <taxon>Euroglyphus</taxon>
    </lineage>
</organism>
<proteinExistence type="predicted"/>
<feature type="compositionally biased region" description="Basic and acidic residues" evidence="1">
    <location>
        <begin position="26"/>
        <end position="35"/>
    </location>
</feature>
<name>A0A1Y3ALQ8_EURMA</name>
<dbReference type="AlphaFoldDB" id="A0A1Y3ALQ8"/>
<evidence type="ECO:0000256" key="1">
    <source>
        <dbReference type="SAM" id="MobiDB-lite"/>
    </source>
</evidence>
<feature type="compositionally biased region" description="Polar residues" evidence="1">
    <location>
        <begin position="81"/>
        <end position="92"/>
    </location>
</feature>
<sequence length="114" mass="13125">AVQEKNDFELLDRKLTVAISDPTKSFTDDFKDHNQKHAMKSSSKSGEEIRRPAPTSMVPYSLLRMKTAPSKVKLQIESEQKQQPSSLSQGQETVMDKSHRRLNNDQFRSMFLKQ</sequence>
<dbReference type="Proteomes" id="UP000194236">
    <property type="component" value="Unassembled WGS sequence"/>
</dbReference>
<evidence type="ECO:0000313" key="2">
    <source>
        <dbReference type="EMBL" id="OTF69370.1"/>
    </source>
</evidence>
<comment type="caution">
    <text evidence="2">The sequence shown here is derived from an EMBL/GenBank/DDBJ whole genome shotgun (WGS) entry which is preliminary data.</text>
</comment>
<accession>A0A1Y3ALQ8</accession>
<gene>
    <name evidence="2" type="ORF">BLA29_009622</name>
</gene>
<feature type="non-terminal residue" evidence="2">
    <location>
        <position position="1"/>
    </location>
</feature>
<feature type="region of interest" description="Disordered" evidence="1">
    <location>
        <begin position="23"/>
        <end position="57"/>
    </location>
</feature>
<protein>
    <submittedName>
        <fullName evidence="2">Uncharacterized protein</fullName>
    </submittedName>
</protein>
<feature type="region of interest" description="Disordered" evidence="1">
    <location>
        <begin position="71"/>
        <end position="114"/>
    </location>
</feature>
<reference evidence="2 3" key="1">
    <citation type="submission" date="2017-03" db="EMBL/GenBank/DDBJ databases">
        <title>Genome Survey of Euroglyphus maynei.</title>
        <authorList>
            <person name="Arlian L.G."/>
            <person name="Morgan M.S."/>
            <person name="Rider S.D."/>
        </authorList>
    </citation>
    <scope>NUCLEOTIDE SEQUENCE [LARGE SCALE GENOMIC DNA]</scope>
    <source>
        <strain evidence="2">Arlian Lab</strain>
        <tissue evidence="2">Whole body</tissue>
    </source>
</reference>
<dbReference type="EMBL" id="MUJZ01070919">
    <property type="protein sequence ID" value="OTF69370.1"/>
    <property type="molecule type" value="Genomic_DNA"/>
</dbReference>